<name>A0A484IBW1_9ARCH</name>
<feature type="transmembrane region" description="Helical" evidence="9">
    <location>
        <begin position="194"/>
        <end position="213"/>
    </location>
</feature>
<dbReference type="InterPro" id="IPR000515">
    <property type="entry name" value="MetI-like"/>
</dbReference>
<evidence type="ECO:0000259" key="10">
    <source>
        <dbReference type="PROSITE" id="PS50928"/>
    </source>
</evidence>
<dbReference type="AlphaFoldDB" id="A0A484IBW1"/>
<feature type="transmembrane region" description="Helical" evidence="9">
    <location>
        <begin position="16"/>
        <end position="37"/>
    </location>
</feature>
<dbReference type="Proteomes" id="UP000294299">
    <property type="component" value="Chromosome NFRAN"/>
</dbReference>
<accession>A0A484IBW1</accession>
<evidence type="ECO:0000256" key="7">
    <source>
        <dbReference type="ARBA" id="ARBA00022989"/>
    </source>
</evidence>
<dbReference type="InterPro" id="IPR050901">
    <property type="entry name" value="BP-dep_ABC_trans_perm"/>
</dbReference>
<dbReference type="GO" id="GO:0055085">
    <property type="term" value="P:transmembrane transport"/>
    <property type="evidence" value="ECO:0007669"/>
    <property type="project" value="InterPro"/>
</dbReference>
<dbReference type="PROSITE" id="PS50928">
    <property type="entry name" value="ABC_TM1"/>
    <property type="match status" value="1"/>
</dbReference>
<dbReference type="CDD" id="cd06261">
    <property type="entry name" value="TM_PBP2"/>
    <property type="match status" value="1"/>
</dbReference>
<feature type="domain" description="ABC transmembrane type-1" evidence="10">
    <location>
        <begin position="76"/>
        <end position="267"/>
    </location>
</feature>
<gene>
    <name evidence="11" type="primary">sugB</name>
    <name evidence="11" type="ORF">NFRAN_1203</name>
</gene>
<keyword evidence="7 9" id="KW-1133">Transmembrane helix</keyword>
<keyword evidence="3 9" id="KW-0813">Transport</keyword>
<dbReference type="PANTHER" id="PTHR32243">
    <property type="entry name" value="MALTOSE TRANSPORT SYSTEM PERMEASE-RELATED"/>
    <property type="match status" value="1"/>
</dbReference>
<keyword evidence="5" id="KW-0762">Sugar transport</keyword>
<dbReference type="GO" id="GO:0005886">
    <property type="term" value="C:plasma membrane"/>
    <property type="evidence" value="ECO:0007669"/>
    <property type="project" value="UniProtKB-SubCell"/>
</dbReference>
<dbReference type="SUPFAM" id="SSF161098">
    <property type="entry name" value="MetI-like"/>
    <property type="match status" value="1"/>
</dbReference>
<dbReference type="PANTHER" id="PTHR32243:SF50">
    <property type="entry name" value="MALTOSE_MALTODEXTRIN TRANSPORT SYSTEM PERMEASE PROTEIN MALG"/>
    <property type="match status" value="1"/>
</dbReference>
<dbReference type="KEGG" id="nfn:NFRAN_1203"/>
<feature type="transmembrane region" description="Helical" evidence="9">
    <location>
        <begin position="140"/>
        <end position="163"/>
    </location>
</feature>
<evidence type="ECO:0000256" key="1">
    <source>
        <dbReference type="ARBA" id="ARBA00004651"/>
    </source>
</evidence>
<evidence type="ECO:0000313" key="12">
    <source>
        <dbReference type="Proteomes" id="UP000294299"/>
    </source>
</evidence>
<evidence type="ECO:0000313" key="11">
    <source>
        <dbReference type="EMBL" id="VFJ13525.1"/>
    </source>
</evidence>
<feature type="transmembrane region" description="Helical" evidence="9">
    <location>
        <begin position="246"/>
        <end position="267"/>
    </location>
</feature>
<keyword evidence="12" id="KW-1185">Reference proteome</keyword>
<dbReference type="InterPro" id="IPR035906">
    <property type="entry name" value="MetI-like_sf"/>
</dbReference>
<evidence type="ECO:0000256" key="3">
    <source>
        <dbReference type="ARBA" id="ARBA00022448"/>
    </source>
</evidence>
<dbReference type="RefSeq" id="WP_197731127.1">
    <property type="nucleotide sequence ID" value="NZ_LR216287.1"/>
</dbReference>
<evidence type="ECO:0000256" key="5">
    <source>
        <dbReference type="ARBA" id="ARBA00022597"/>
    </source>
</evidence>
<keyword evidence="6 9" id="KW-0812">Transmembrane</keyword>
<evidence type="ECO:0000256" key="9">
    <source>
        <dbReference type="RuleBase" id="RU363032"/>
    </source>
</evidence>
<organism evidence="11 12">
    <name type="scientific">Candidatus Nitrosocosmicus franklandianus</name>
    <dbReference type="NCBI Taxonomy" id="1798806"/>
    <lineage>
        <taxon>Archaea</taxon>
        <taxon>Nitrososphaerota</taxon>
        <taxon>Nitrososphaeria</taxon>
        <taxon>Nitrososphaerales</taxon>
        <taxon>Nitrososphaeraceae</taxon>
        <taxon>Candidatus Nitrosocosmicus</taxon>
    </lineage>
</organism>
<dbReference type="Pfam" id="PF00528">
    <property type="entry name" value="BPD_transp_1"/>
    <property type="match status" value="1"/>
</dbReference>
<evidence type="ECO:0000256" key="4">
    <source>
        <dbReference type="ARBA" id="ARBA00022475"/>
    </source>
</evidence>
<dbReference type="OrthoDB" id="57451at2157"/>
<reference evidence="11 12" key="1">
    <citation type="submission" date="2019-02" db="EMBL/GenBank/DDBJ databases">
        <authorList>
            <person name="Lehtovirta-Morley E L."/>
        </authorList>
    </citation>
    <scope>NUCLEOTIDE SEQUENCE [LARGE SCALE GENOMIC DNA]</scope>
    <source>
        <strain evidence="11">NFRAN1</strain>
    </source>
</reference>
<proteinExistence type="inferred from homology"/>
<evidence type="ECO:0000256" key="8">
    <source>
        <dbReference type="ARBA" id="ARBA00023136"/>
    </source>
</evidence>
<keyword evidence="4" id="KW-1003">Cell membrane</keyword>
<feature type="transmembrane region" description="Helical" evidence="9">
    <location>
        <begin position="76"/>
        <end position="99"/>
    </location>
</feature>
<dbReference type="EMBL" id="LR216287">
    <property type="protein sequence ID" value="VFJ13525.1"/>
    <property type="molecule type" value="Genomic_DNA"/>
</dbReference>
<sequence>MDIFSSKQIEMIEKSFVYIALFVFIGLTLFPLIWVFTTSLKPNDETMSFPPKLIPENVTLENYWFVFTNSTIVKSIYNSLIVSFGSMILNVTICAFAGYALARFEFKAKKIFFSFILGLFTIPIVINIIPLYIILANLGLLNSLVSLILTFQILIIPLNIMLLKNYFETIPRELEESALIDGCSKLGVLRKITIPLSMPGFAVASIFSFIFSWNEFVLPIVLANSPNSTLFQVALYQFISLYRIEWGYLSAGIIIALLPVIILIIVFQRQMIKGFTLGSIKG</sequence>
<dbReference type="Gene3D" id="1.10.3720.10">
    <property type="entry name" value="MetI-like"/>
    <property type="match status" value="1"/>
</dbReference>
<feature type="transmembrane region" description="Helical" evidence="9">
    <location>
        <begin position="111"/>
        <end position="134"/>
    </location>
</feature>
<keyword evidence="8 9" id="KW-0472">Membrane</keyword>
<comment type="subcellular location">
    <subcellularLocation>
        <location evidence="1 9">Cell membrane</location>
        <topology evidence="1 9">Multi-pass membrane protein</topology>
    </subcellularLocation>
</comment>
<protein>
    <submittedName>
        <fullName evidence="11">Trehalose transport system permease protein SugB</fullName>
    </submittedName>
</protein>
<evidence type="ECO:0000256" key="2">
    <source>
        <dbReference type="ARBA" id="ARBA00009047"/>
    </source>
</evidence>
<evidence type="ECO:0000256" key="6">
    <source>
        <dbReference type="ARBA" id="ARBA00022692"/>
    </source>
</evidence>
<comment type="similarity">
    <text evidence="2">Belongs to the binding-protein-dependent transport system permease family. MalFG subfamily.</text>
</comment>
<dbReference type="GeneID" id="39420605"/>